<protein>
    <submittedName>
        <fullName evidence="2">Spore coat protein CotJB</fullName>
    </submittedName>
</protein>
<reference evidence="2" key="2">
    <citation type="journal article" date="2021" name="PeerJ">
        <title>Extensive microbial diversity within the chicken gut microbiome revealed by metagenomics and culture.</title>
        <authorList>
            <person name="Gilroy R."/>
            <person name="Ravi A."/>
            <person name="Getino M."/>
            <person name="Pursley I."/>
            <person name="Horton D.L."/>
            <person name="Alikhan N.F."/>
            <person name="Baker D."/>
            <person name="Gharbi K."/>
            <person name="Hall N."/>
            <person name="Watson M."/>
            <person name="Adriaenssens E.M."/>
            <person name="Foster-Nyarko E."/>
            <person name="Jarju S."/>
            <person name="Secka A."/>
            <person name="Antonio M."/>
            <person name="Oren A."/>
            <person name="Chaudhuri R.R."/>
            <person name="La Ragione R."/>
            <person name="Hildebrand F."/>
            <person name="Pallen M.J."/>
        </authorList>
    </citation>
    <scope>NUCLEOTIDE SEQUENCE</scope>
    <source>
        <strain evidence="2">ChiHcec3-6078</strain>
    </source>
</reference>
<name>A0A9D1I2C9_9FIRM</name>
<dbReference type="InterPro" id="IPR024207">
    <property type="entry name" value="CotJB_dom"/>
</dbReference>
<gene>
    <name evidence="2" type="ORF">IAC50_09350</name>
</gene>
<evidence type="ECO:0000313" key="3">
    <source>
        <dbReference type="Proteomes" id="UP000824090"/>
    </source>
</evidence>
<dbReference type="EMBL" id="DVMP01000163">
    <property type="protein sequence ID" value="HIU26684.1"/>
    <property type="molecule type" value="Genomic_DNA"/>
</dbReference>
<sequence length="84" mass="9634">MTPKTELLRRIQQLGFTVTELGLYLDSQPSSPQAMGMLRTARAEYLAARKEYEDNYGPLDITGVNTERDGWSWIKGPWPWEGED</sequence>
<keyword evidence="2" id="KW-0946">Virion</keyword>
<dbReference type="Pfam" id="PF12652">
    <property type="entry name" value="CotJB"/>
    <property type="match status" value="1"/>
</dbReference>
<dbReference type="AlphaFoldDB" id="A0A9D1I2C9"/>
<reference evidence="2" key="1">
    <citation type="submission" date="2020-10" db="EMBL/GenBank/DDBJ databases">
        <authorList>
            <person name="Gilroy R."/>
        </authorList>
    </citation>
    <scope>NUCLEOTIDE SEQUENCE</scope>
    <source>
        <strain evidence="2">ChiHcec3-6078</strain>
    </source>
</reference>
<feature type="domain" description="Protein CotJB" evidence="1">
    <location>
        <begin position="6"/>
        <end position="81"/>
    </location>
</feature>
<keyword evidence="2" id="KW-0167">Capsid protein</keyword>
<proteinExistence type="predicted"/>
<evidence type="ECO:0000259" key="1">
    <source>
        <dbReference type="Pfam" id="PF12652"/>
    </source>
</evidence>
<organism evidence="2 3">
    <name type="scientific">Candidatus Allocopromorpha excrementigallinarum</name>
    <dbReference type="NCBI Taxonomy" id="2840742"/>
    <lineage>
        <taxon>Bacteria</taxon>
        <taxon>Bacillati</taxon>
        <taxon>Bacillota</taxon>
        <taxon>Clostridia</taxon>
        <taxon>Eubacteriales</taxon>
        <taxon>Eubacteriaceae</taxon>
        <taxon>Eubacteriaceae incertae sedis</taxon>
        <taxon>Candidatus Allocopromorpha</taxon>
    </lineage>
</organism>
<evidence type="ECO:0000313" key="2">
    <source>
        <dbReference type="EMBL" id="HIU26684.1"/>
    </source>
</evidence>
<dbReference type="Proteomes" id="UP000824090">
    <property type="component" value="Unassembled WGS sequence"/>
</dbReference>
<comment type="caution">
    <text evidence="2">The sequence shown here is derived from an EMBL/GenBank/DDBJ whole genome shotgun (WGS) entry which is preliminary data.</text>
</comment>
<accession>A0A9D1I2C9</accession>